<feature type="active site" description="Charge relay system" evidence="11">
    <location>
        <position position="234"/>
    </location>
</feature>
<feature type="active site" description="Charge relay system" evidence="11">
    <location>
        <position position="263"/>
    </location>
</feature>
<keyword evidence="6" id="KW-0732">Signal</keyword>
<evidence type="ECO:0000256" key="10">
    <source>
        <dbReference type="ARBA" id="ARBA00023136"/>
    </source>
</evidence>
<gene>
    <name evidence="14" type="ORF">CXF48_06040</name>
</gene>
<evidence type="ECO:0000313" key="14">
    <source>
        <dbReference type="EMBL" id="RRO86575.1"/>
    </source>
</evidence>
<keyword evidence="7 12" id="KW-0378">Hydrolase</keyword>
<dbReference type="InterPro" id="IPR003825">
    <property type="entry name" value="Colicin-V_CvpA"/>
</dbReference>
<keyword evidence="5 13" id="KW-0812">Transmembrane</keyword>
<dbReference type="Pfam" id="PF13365">
    <property type="entry name" value="Trypsin_2"/>
    <property type="match status" value="1"/>
</dbReference>
<dbReference type="InterPro" id="IPR009003">
    <property type="entry name" value="Peptidase_S1_PA"/>
</dbReference>
<keyword evidence="9 13" id="KW-1133">Transmembrane helix</keyword>
<evidence type="ECO:0000256" key="2">
    <source>
        <dbReference type="ARBA" id="ARBA00004613"/>
    </source>
</evidence>
<evidence type="ECO:0000256" key="4">
    <source>
        <dbReference type="ARBA" id="ARBA00022670"/>
    </source>
</evidence>
<name>A0A426PZ33_9CORY</name>
<dbReference type="EC" id="3.4.21.-" evidence="12"/>
<dbReference type="SUPFAM" id="SSF50494">
    <property type="entry name" value="Trypsin-like serine proteases"/>
    <property type="match status" value="1"/>
</dbReference>
<evidence type="ECO:0000256" key="6">
    <source>
        <dbReference type="ARBA" id="ARBA00022729"/>
    </source>
</evidence>
<keyword evidence="4 12" id="KW-0645">Protease</keyword>
<dbReference type="GO" id="GO:0008236">
    <property type="term" value="F:serine-type peptidase activity"/>
    <property type="evidence" value="ECO:0007669"/>
    <property type="project" value="UniProtKB-KW"/>
</dbReference>
<dbReference type="PANTHER" id="PTHR43019:SF23">
    <property type="entry name" value="PROTEASE DO-LIKE 5, CHLOROPLASTIC"/>
    <property type="match status" value="1"/>
</dbReference>
<feature type="transmembrane region" description="Helical" evidence="13">
    <location>
        <begin position="60"/>
        <end position="80"/>
    </location>
</feature>
<dbReference type="InterPro" id="IPR008256">
    <property type="entry name" value="Peptidase_S1B"/>
</dbReference>
<dbReference type="GO" id="GO:0006508">
    <property type="term" value="P:proteolysis"/>
    <property type="evidence" value="ECO:0007669"/>
    <property type="project" value="UniProtKB-KW"/>
</dbReference>
<proteinExistence type="inferred from homology"/>
<dbReference type="PRINTS" id="PR00839">
    <property type="entry name" value="V8PROTEASE"/>
</dbReference>
<evidence type="ECO:0000256" key="13">
    <source>
        <dbReference type="SAM" id="Phobius"/>
    </source>
</evidence>
<evidence type="ECO:0000256" key="11">
    <source>
        <dbReference type="PIRSR" id="PIRSR608256-1"/>
    </source>
</evidence>
<feature type="transmembrane region" description="Helical" evidence="13">
    <location>
        <begin position="101"/>
        <end position="124"/>
    </location>
</feature>
<reference evidence="14 15" key="1">
    <citation type="submission" date="2018-01" db="EMBL/GenBank/DDBJ databases">
        <title>Twenty Corynebacterium bovis Genomes.</title>
        <authorList>
            <person name="Gulvik C.A."/>
        </authorList>
    </citation>
    <scope>NUCLEOTIDE SEQUENCE [LARGE SCALE GENOMIC DNA]</scope>
    <source>
        <strain evidence="14 15">F6900</strain>
    </source>
</reference>
<evidence type="ECO:0000313" key="15">
    <source>
        <dbReference type="Proteomes" id="UP000276526"/>
    </source>
</evidence>
<dbReference type="Gene3D" id="2.40.10.10">
    <property type="entry name" value="Trypsin-like serine proteases"/>
    <property type="match status" value="2"/>
</dbReference>
<dbReference type="GO" id="GO:0009403">
    <property type="term" value="P:toxin biosynthetic process"/>
    <property type="evidence" value="ECO:0007669"/>
    <property type="project" value="InterPro"/>
</dbReference>
<evidence type="ECO:0000256" key="7">
    <source>
        <dbReference type="ARBA" id="ARBA00022801"/>
    </source>
</evidence>
<evidence type="ECO:0000256" key="5">
    <source>
        <dbReference type="ARBA" id="ARBA00022692"/>
    </source>
</evidence>
<dbReference type="GO" id="GO:0016020">
    <property type="term" value="C:membrane"/>
    <property type="evidence" value="ECO:0007669"/>
    <property type="project" value="UniProtKB-SubCell"/>
</dbReference>
<dbReference type="InterPro" id="IPR047680">
    <property type="entry name" value="MarP-like"/>
</dbReference>
<evidence type="ECO:0000256" key="3">
    <source>
        <dbReference type="ARBA" id="ARBA00008764"/>
    </source>
</evidence>
<dbReference type="PANTHER" id="PTHR43019">
    <property type="entry name" value="SERINE ENDOPROTEASE DEGS"/>
    <property type="match status" value="1"/>
</dbReference>
<feature type="transmembrane region" description="Helical" evidence="13">
    <location>
        <begin position="6"/>
        <end position="23"/>
    </location>
</feature>
<keyword evidence="10 13" id="KW-0472">Membrane</keyword>
<evidence type="ECO:0000256" key="12">
    <source>
        <dbReference type="RuleBase" id="RU004296"/>
    </source>
</evidence>
<dbReference type="NCBIfam" id="NF033740">
    <property type="entry name" value="MarP_fam_protase"/>
    <property type="match status" value="1"/>
</dbReference>
<dbReference type="AlphaFoldDB" id="A0A426PZ33"/>
<dbReference type="InterPro" id="IPR043504">
    <property type="entry name" value="Peptidase_S1_PA_chymotrypsin"/>
</dbReference>
<comment type="similarity">
    <text evidence="3 12">Belongs to the peptidase S1B family.</text>
</comment>
<evidence type="ECO:0000256" key="9">
    <source>
        <dbReference type="ARBA" id="ARBA00022989"/>
    </source>
</evidence>
<feature type="active site" description="Charge relay system" evidence="11">
    <location>
        <position position="341"/>
    </location>
</feature>
<evidence type="ECO:0000256" key="1">
    <source>
        <dbReference type="ARBA" id="ARBA00004141"/>
    </source>
</evidence>
<dbReference type="EMBL" id="PQNK01000008">
    <property type="protein sequence ID" value="RRO86575.1"/>
    <property type="molecule type" value="Genomic_DNA"/>
</dbReference>
<accession>A0A426PZ33</accession>
<keyword evidence="8 12" id="KW-0720">Serine protease</keyword>
<comment type="caution">
    <text evidence="14">The sequence shown here is derived from an EMBL/GenBank/DDBJ whole genome shotgun (WGS) entry which is preliminary data.</text>
</comment>
<organism evidence="14 15">
    <name type="scientific">Corynebacterium bovis</name>
    <dbReference type="NCBI Taxonomy" id="36808"/>
    <lineage>
        <taxon>Bacteria</taxon>
        <taxon>Bacillati</taxon>
        <taxon>Actinomycetota</taxon>
        <taxon>Actinomycetes</taxon>
        <taxon>Mycobacteriales</taxon>
        <taxon>Corynebacteriaceae</taxon>
        <taxon>Corynebacterium</taxon>
    </lineage>
</organism>
<dbReference type="Proteomes" id="UP000276526">
    <property type="component" value="Unassembled WGS sequence"/>
</dbReference>
<dbReference type="GO" id="GO:0005576">
    <property type="term" value="C:extracellular region"/>
    <property type="evidence" value="ECO:0007669"/>
    <property type="project" value="UniProtKB-SubCell"/>
</dbReference>
<comment type="subcellular location">
    <subcellularLocation>
        <location evidence="1">Membrane</location>
        <topology evidence="1">Multi-pass membrane protein</topology>
    </subcellularLocation>
    <subcellularLocation>
        <location evidence="2">Secreted</location>
    </subcellularLocation>
</comment>
<protein>
    <recommendedName>
        <fullName evidence="12">Serine protease</fullName>
        <ecNumber evidence="12">3.4.21.-</ecNumber>
    </recommendedName>
</protein>
<sequence>MTGSTMVDVALAVVALLAMVSGWRQGGFSAVLSFLGVLGGGYLGVRLVPTVMDRLSSEQGQFIGAVATVTLGVILGYALGTVIGGMLRDRIRTRTALRTDSAVGAVVQVLTTVIVIWLIAVPLVGRGTGPVIRAVQGSRILGTVTKVAPDSLAQLPSRFTTLFSDSGFPAVTNPFDQVPVRTVDAPDAALAGAPSVARDRDSVVRVVGQAQQCRRLLQGSGFVVDRNTVMTNAHVVAGTDTVKINTVDGPVDTTVVYYNPVDDIALLRASDLHLEPLSWASDGADSGDDAIVMGYPMGGPFTATPARVRDRYTISGPDIYASTRVEREAYTVRGHVVQGNSGGPLVDAQGRVLGLVFGAGVNDPDTGYALTKDEIMSTVGDVSRYRDPVDTQGCVLN</sequence>
<dbReference type="Pfam" id="PF02674">
    <property type="entry name" value="Colicin_V"/>
    <property type="match status" value="1"/>
</dbReference>
<feature type="transmembrane region" description="Helical" evidence="13">
    <location>
        <begin position="30"/>
        <end position="48"/>
    </location>
</feature>
<dbReference type="RefSeq" id="WP_125173675.1">
    <property type="nucleotide sequence ID" value="NZ_JAPJOD010000264.1"/>
</dbReference>
<evidence type="ECO:0000256" key="8">
    <source>
        <dbReference type="ARBA" id="ARBA00022825"/>
    </source>
</evidence>